<name>R7YRK8_CONA1</name>
<dbReference type="Proteomes" id="UP000016924">
    <property type="component" value="Unassembled WGS sequence"/>
</dbReference>
<evidence type="ECO:0000313" key="4">
    <source>
        <dbReference type="Proteomes" id="UP000016924"/>
    </source>
</evidence>
<evidence type="ECO:0000259" key="2">
    <source>
        <dbReference type="Pfam" id="PF04927"/>
    </source>
</evidence>
<dbReference type="HOGENOM" id="CLU_1786745_0_0_1"/>
<reference evidence="4" key="1">
    <citation type="submission" date="2012-06" db="EMBL/GenBank/DDBJ databases">
        <title>The genome sequence of Coniosporium apollinis CBS 100218.</title>
        <authorList>
            <consortium name="The Broad Institute Genome Sequencing Platform"/>
            <person name="Cuomo C."/>
            <person name="Gorbushina A."/>
            <person name="Noack S."/>
            <person name="Walker B."/>
            <person name="Young S.K."/>
            <person name="Zeng Q."/>
            <person name="Gargeya S."/>
            <person name="Fitzgerald M."/>
            <person name="Haas B."/>
            <person name="Abouelleil A."/>
            <person name="Alvarado L."/>
            <person name="Arachchi H.M."/>
            <person name="Berlin A.M."/>
            <person name="Chapman S.B."/>
            <person name="Goldberg J."/>
            <person name="Griggs A."/>
            <person name="Gujja S."/>
            <person name="Hansen M."/>
            <person name="Howarth C."/>
            <person name="Imamovic A."/>
            <person name="Larimer J."/>
            <person name="McCowan C."/>
            <person name="Montmayeur A."/>
            <person name="Murphy C."/>
            <person name="Neiman D."/>
            <person name="Pearson M."/>
            <person name="Priest M."/>
            <person name="Roberts A."/>
            <person name="Saif S."/>
            <person name="Shea T."/>
            <person name="Sisk P."/>
            <person name="Sykes S."/>
            <person name="Wortman J."/>
            <person name="Nusbaum C."/>
            <person name="Birren B."/>
        </authorList>
    </citation>
    <scope>NUCLEOTIDE SEQUENCE [LARGE SCALE GENOMIC DNA]</scope>
    <source>
        <strain evidence="4">CBS 100218</strain>
    </source>
</reference>
<accession>R7YRK8</accession>
<dbReference type="EMBL" id="JH767567">
    <property type="protein sequence ID" value="EON64291.1"/>
    <property type="molecule type" value="Genomic_DNA"/>
</dbReference>
<keyword evidence="4" id="KW-1185">Reference proteome</keyword>
<gene>
    <name evidence="3" type="ORF">W97_03522</name>
</gene>
<feature type="compositionally biased region" description="Low complexity" evidence="1">
    <location>
        <begin position="43"/>
        <end position="69"/>
    </location>
</feature>
<dbReference type="GeneID" id="19900833"/>
<protein>
    <recommendedName>
        <fullName evidence="2">SMP domain-containing protein</fullName>
    </recommendedName>
</protein>
<dbReference type="Pfam" id="PF04927">
    <property type="entry name" value="SMP"/>
    <property type="match status" value="1"/>
</dbReference>
<dbReference type="AlphaFoldDB" id="R7YRK8"/>
<dbReference type="OrthoDB" id="2799468at2759"/>
<feature type="compositionally biased region" description="Polar residues" evidence="1">
    <location>
        <begin position="24"/>
        <end position="37"/>
    </location>
</feature>
<dbReference type="RefSeq" id="XP_007779608.1">
    <property type="nucleotide sequence ID" value="XM_007781418.1"/>
</dbReference>
<feature type="domain" description="SMP" evidence="2">
    <location>
        <begin position="82"/>
        <end position="137"/>
    </location>
</feature>
<feature type="region of interest" description="Disordered" evidence="1">
    <location>
        <begin position="1"/>
        <end position="81"/>
    </location>
</feature>
<dbReference type="InterPro" id="IPR007011">
    <property type="entry name" value="LEA_SMP_dom"/>
</dbReference>
<proteinExistence type="predicted"/>
<feature type="compositionally biased region" description="Polar residues" evidence="1">
    <location>
        <begin position="1"/>
        <end position="13"/>
    </location>
</feature>
<dbReference type="STRING" id="1168221.R7YRK8"/>
<evidence type="ECO:0000313" key="3">
    <source>
        <dbReference type="EMBL" id="EON64291.1"/>
    </source>
</evidence>
<dbReference type="eggNOG" id="ENOG502SWUF">
    <property type="taxonomic scope" value="Eukaryota"/>
</dbReference>
<sequence>MSTASGITPQDISETARAEGGTTKGSMSAQMQSQHTKGLNAIGGASQDQDTTGTTSNTASSISTTSDITPAEQSRLDRERNLQEALDVVQPKMAYDPKSITQEDASLLESREQRAHGIIPKGSVTATARSLADKNAAYGGTDTTT</sequence>
<organism evidence="3 4">
    <name type="scientific">Coniosporium apollinis (strain CBS 100218)</name>
    <name type="common">Rock-inhabiting black yeast</name>
    <dbReference type="NCBI Taxonomy" id="1168221"/>
    <lineage>
        <taxon>Eukaryota</taxon>
        <taxon>Fungi</taxon>
        <taxon>Dikarya</taxon>
        <taxon>Ascomycota</taxon>
        <taxon>Pezizomycotina</taxon>
        <taxon>Dothideomycetes</taxon>
        <taxon>Dothideomycetes incertae sedis</taxon>
        <taxon>Coniosporium</taxon>
    </lineage>
</organism>
<evidence type="ECO:0000256" key="1">
    <source>
        <dbReference type="SAM" id="MobiDB-lite"/>
    </source>
</evidence>